<dbReference type="AlphaFoldDB" id="A0AAU7VI36"/>
<name>A0AAU7VI36_9FIRM</name>
<protein>
    <submittedName>
        <fullName evidence="1">Uncharacterized protein</fullName>
    </submittedName>
</protein>
<organism evidence="1">
    <name type="scientific">Proteinivorax tanatarense</name>
    <dbReference type="NCBI Taxonomy" id="1260629"/>
    <lineage>
        <taxon>Bacteria</taxon>
        <taxon>Bacillati</taxon>
        <taxon>Bacillota</taxon>
        <taxon>Clostridia</taxon>
        <taxon>Eubacteriales</taxon>
        <taxon>Proteinivoracaceae</taxon>
        <taxon>Proteinivorax</taxon>
    </lineage>
</organism>
<sequence length="49" mass="5708">MQLKVEVLIYLDTIKSLQGLVECKVSWAVRQASNIELYCEQLDIYIISF</sequence>
<evidence type="ECO:0000313" key="1">
    <source>
        <dbReference type="EMBL" id="XBX73635.1"/>
    </source>
</evidence>
<dbReference type="RefSeq" id="WP_350342397.1">
    <property type="nucleotide sequence ID" value="NZ_CP158367.1"/>
</dbReference>
<gene>
    <name evidence="1" type="ORF">PRVXT_001628</name>
</gene>
<proteinExistence type="predicted"/>
<reference evidence="1" key="2">
    <citation type="submission" date="2024-06" db="EMBL/GenBank/DDBJ databases">
        <authorList>
            <person name="Petrova K.O."/>
            <person name="Toshchakov S.V."/>
            <person name="Boltjanskaja Y.V."/>
            <person name="Kevbrin V."/>
        </authorList>
    </citation>
    <scope>NUCLEOTIDE SEQUENCE</scope>
    <source>
        <strain evidence="1">Z-910T</strain>
    </source>
</reference>
<accession>A0AAU7VI36</accession>
<reference evidence="1" key="1">
    <citation type="journal article" date="2013" name="Extremophiles">
        <title>Proteinivorax tanatarense gen. nov., sp. nov., an anaerobic, haloalkaliphilic, proteolytic bacterium isolated from a decaying algal bloom, and proposal of Proteinivoraceae fam. nov.</title>
        <authorList>
            <person name="Kevbrin V."/>
            <person name="Boltyanskaya Y."/>
            <person name="Zhilina T."/>
            <person name="Kolganova T."/>
            <person name="Lavrentjeva E."/>
            <person name="Kuznetsov B."/>
        </authorList>
    </citation>
    <scope>NUCLEOTIDE SEQUENCE</scope>
    <source>
        <strain evidence="1">Z-910T</strain>
    </source>
</reference>
<dbReference type="EMBL" id="CP158367">
    <property type="protein sequence ID" value="XBX73635.1"/>
    <property type="molecule type" value="Genomic_DNA"/>
</dbReference>